<dbReference type="InterPro" id="IPR037208">
    <property type="entry name" value="Spo0E-like_sf"/>
</dbReference>
<dbReference type="Proteomes" id="UP000032024">
    <property type="component" value="Chromosome"/>
</dbReference>
<evidence type="ECO:0000313" key="1">
    <source>
        <dbReference type="EMBL" id="AJO23247.1"/>
    </source>
</evidence>
<dbReference type="AlphaFoldDB" id="A0A0C5CPD9"/>
<keyword evidence="3" id="KW-1185">Reference proteome</keyword>
<protein>
    <submittedName>
        <fullName evidence="2">Spo0E like sporulation regulatory protein</fullName>
    </submittedName>
    <submittedName>
        <fullName evidence="1">Sporulation stage 0, Spo0E-like regulatory phosphatase</fullName>
    </submittedName>
</protein>
<sequence>MEKTNQYLILASAHLSRNIFILREQLMQCAKQNGMNHPETIRQSQLLDKLIYEYQLVMLAQSKDGSFHD</sequence>
<dbReference type="Gene3D" id="4.10.280.10">
    <property type="entry name" value="Helix-loop-helix DNA-binding domain"/>
    <property type="match status" value="1"/>
</dbReference>
<dbReference type="GO" id="GO:0046983">
    <property type="term" value="F:protein dimerization activity"/>
    <property type="evidence" value="ECO:0007669"/>
    <property type="project" value="InterPro"/>
</dbReference>
<proteinExistence type="predicted"/>
<dbReference type="Pfam" id="PF09388">
    <property type="entry name" value="SpoOE-like"/>
    <property type="match status" value="1"/>
</dbReference>
<gene>
    <name evidence="2" type="ORF">HMPREF3213_03959</name>
    <name evidence="1" type="ORF">SB48_HM08orf03894</name>
</gene>
<reference evidence="2" key="4">
    <citation type="submission" date="2016-01" db="EMBL/GenBank/DDBJ databases">
        <authorList>
            <person name="Oliw E.H."/>
        </authorList>
    </citation>
    <scope>NUCLEOTIDE SEQUENCE [LARGE SCALE GENOMIC DNA]</scope>
    <source>
        <strain evidence="2">GED7749B</strain>
    </source>
</reference>
<dbReference type="EMBL" id="LRPN01000211">
    <property type="protein sequence ID" value="KWZ76206.1"/>
    <property type="molecule type" value="Genomic_DNA"/>
</dbReference>
<dbReference type="EMBL" id="CP010525">
    <property type="protein sequence ID" value="AJO23247.1"/>
    <property type="molecule type" value="Genomic_DNA"/>
</dbReference>
<dbReference type="Proteomes" id="UP000070376">
    <property type="component" value="Unassembled WGS sequence"/>
</dbReference>
<dbReference type="InterPro" id="IPR018540">
    <property type="entry name" value="Spo0E-like"/>
</dbReference>
<reference evidence="4" key="3">
    <citation type="submission" date="2016-01" db="EMBL/GenBank/DDBJ databases">
        <authorList>
            <person name="Mitreva M."/>
            <person name="Pepin K.H."/>
            <person name="Mihindukulasuriya K.A."/>
            <person name="Fulton R."/>
            <person name="Fronick C."/>
            <person name="O'Laughlin M."/>
            <person name="Miner T."/>
            <person name="Herter B."/>
            <person name="Rosa B.A."/>
            <person name="Cordes M."/>
            <person name="Tomlinson C."/>
            <person name="Wollam A."/>
            <person name="Palsikar V.B."/>
            <person name="Mardis E.R."/>
            <person name="Wilson R.K."/>
        </authorList>
    </citation>
    <scope>NUCLEOTIDE SEQUENCE [LARGE SCALE GENOMIC DNA]</scope>
    <source>
        <strain evidence="4">GED7749B</strain>
    </source>
</reference>
<accession>A0A0C5CPD9</accession>
<evidence type="ECO:0000313" key="2">
    <source>
        <dbReference type="EMBL" id="KWZ76206.1"/>
    </source>
</evidence>
<dbReference type="InterPro" id="IPR036638">
    <property type="entry name" value="HLH_DNA-bd_sf"/>
</dbReference>
<evidence type="ECO:0000313" key="3">
    <source>
        <dbReference type="Proteomes" id="UP000032024"/>
    </source>
</evidence>
<dbReference type="PATRIC" id="fig|1398.18.peg.2443"/>
<reference evidence="3" key="2">
    <citation type="submission" date="2015-01" db="EMBL/GenBank/DDBJ databases">
        <title>Comparative genome analysis of Bacillus coagulans HM-08, Clostridium butyricum HM-68, Bacillus subtilis HM-66 and Bacillus paralicheniformis BL-09.</title>
        <authorList>
            <person name="Zhang H."/>
        </authorList>
    </citation>
    <scope>NUCLEOTIDE SEQUENCE [LARGE SCALE GENOMIC DNA]</scope>
    <source>
        <strain evidence="3">HM-08</strain>
    </source>
</reference>
<evidence type="ECO:0000313" key="4">
    <source>
        <dbReference type="Proteomes" id="UP000070376"/>
    </source>
</evidence>
<organism evidence="2 4">
    <name type="scientific">Heyndrickxia coagulans</name>
    <name type="common">Weizmannia coagulans</name>
    <dbReference type="NCBI Taxonomy" id="1398"/>
    <lineage>
        <taxon>Bacteria</taxon>
        <taxon>Bacillati</taxon>
        <taxon>Bacillota</taxon>
        <taxon>Bacilli</taxon>
        <taxon>Bacillales</taxon>
        <taxon>Bacillaceae</taxon>
        <taxon>Heyndrickxia</taxon>
    </lineage>
</organism>
<dbReference type="RefSeq" id="WP_014098484.1">
    <property type="nucleotide sequence ID" value="NZ_CP010525.1"/>
</dbReference>
<dbReference type="GeneID" id="93260057"/>
<reference evidence="1" key="1">
    <citation type="submission" date="2015-01" db="EMBL/GenBank/DDBJ databases">
        <title>Comparative genome analysis of Bacillus coagulans HM-08, Clostridium butyricum HM-68, Bacillus subtilis HM-66 and Bacillus licheniformis BL-09.</title>
        <authorList>
            <person name="Zhang H."/>
        </authorList>
    </citation>
    <scope>NUCLEOTIDE SEQUENCE [LARGE SCALE GENOMIC DNA]</scope>
    <source>
        <strain evidence="1">HM-08</strain>
    </source>
</reference>
<name>A0A0C5CPD9_HEYCO</name>
<dbReference type="GO" id="GO:0043937">
    <property type="term" value="P:regulation of sporulation"/>
    <property type="evidence" value="ECO:0007669"/>
    <property type="project" value="InterPro"/>
</dbReference>
<dbReference type="SUPFAM" id="SSF140500">
    <property type="entry name" value="BAS1536-like"/>
    <property type="match status" value="1"/>
</dbReference>